<feature type="repeat" description="Filamin" evidence="3">
    <location>
        <begin position="3"/>
        <end position="94"/>
    </location>
</feature>
<reference evidence="4 5" key="1">
    <citation type="journal article" date="2019" name="Commun. Biol.">
        <title>The bagworm genome reveals a unique fibroin gene that provides high tensile strength.</title>
        <authorList>
            <person name="Kono N."/>
            <person name="Nakamura H."/>
            <person name="Ohtoshi R."/>
            <person name="Tomita M."/>
            <person name="Numata K."/>
            <person name="Arakawa K."/>
        </authorList>
    </citation>
    <scope>NUCLEOTIDE SEQUENCE [LARGE SCALE GENOMIC DNA]</scope>
</reference>
<proteinExistence type="inferred from homology"/>
<dbReference type="OrthoDB" id="5334309at2759"/>
<dbReference type="InterPro" id="IPR013783">
    <property type="entry name" value="Ig-like_fold"/>
</dbReference>
<dbReference type="Gene3D" id="2.60.40.10">
    <property type="entry name" value="Immunoglobulins"/>
    <property type="match status" value="1"/>
</dbReference>
<dbReference type="PANTHER" id="PTHR38537:SF8">
    <property type="entry name" value="FILAMIN-A"/>
    <property type="match status" value="1"/>
</dbReference>
<keyword evidence="5" id="KW-1185">Reference proteome</keyword>
<dbReference type="InterPro" id="IPR001298">
    <property type="entry name" value="Filamin/ABP280_rpt"/>
</dbReference>
<gene>
    <name evidence="4" type="primary">cher</name>
    <name evidence="4" type="ORF">EVAR_101522_1</name>
</gene>
<comment type="similarity">
    <text evidence="1">Belongs to the filamin family.</text>
</comment>
<keyword evidence="2" id="KW-0677">Repeat</keyword>
<dbReference type="Pfam" id="PF00630">
    <property type="entry name" value="Filamin"/>
    <property type="match status" value="1"/>
</dbReference>
<dbReference type="GO" id="GO:0030036">
    <property type="term" value="P:actin cytoskeleton organization"/>
    <property type="evidence" value="ECO:0007669"/>
    <property type="project" value="InterPro"/>
</dbReference>
<dbReference type="SUPFAM" id="SSF81296">
    <property type="entry name" value="E set domains"/>
    <property type="match status" value="1"/>
</dbReference>
<feature type="non-terminal residue" evidence="4">
    <location>
        <position position="1"/>
    </location>
</feature>
<dbReference type="InterPro" id="IPR014756">
    <property type="entry name" value="Ig_E-set"/>
</dbReference>
<dbReference type="PROSITE" id="PS50194">
    <property type="entry name" value="FILAMIN_REPEAT"/>
    <property type="match status" value="1"/>
</dbReference>
<comment type="caution">
    <text evidence="4">The sequence shown here is derived from an EMBL/GenBank/DDBJ whole genome shotgun (WGS) entry which is preliminary data.</text>
</comment>
<organism evidence="4 5">
    <name type="scientific">Eumeta variegata</name>
    <name type="common">Bagworm moth</name>
    <name type="synonym">Eumeta japonica</name>
    <dbReference type="NCBI Taxonomy" id="151549"/>
    <lineage>
        <taxon>Eukaryota</taxon>
        <taxon>Metazoa</taxon>
        <taxon>Ecdysozoa</taxon>
        <taxon>Arthropoda</taxon>
        <taxon>Hexapoda</taxon>
        <taxon>Insecta</taxon>
        <taxon>Pterygota</taxon>
        <taxon>Neoptera</taxon>
        <taxon>Endopterygota</taxon>
        <taxon>Lepidoptera</taxon>
        <taxon>Glossata</taxon>
        <taxon>Ditrysia</taxon>
        <taxon>Tineoidea</taxon>
        <taxon>Psychidae</taxon>
        <taxon>Oiketicinae</taxon>
        <taxon>Eumeta</taxon>
    </lineage>
</organism>
<accession>A0A4C1SK02</accession>
<evidence type="ECO:0000313" key="4">
    <source>
        <dbReference type="EMBL" id="GBP01481.1"/>
    </source>
</evidence>
<dbReference type="SMART" id="SM00557">
    <property type="entry name" value="IG_FLMN"/>
    <property type="match status" value="1"/>
</dbReference>
<protein>
    <submittedName>
        <fullName evidence="4">Filamin-A</fullName>
    </submittedName>
</protein>
<dbReference type="InterPro" id="IPR044801">
    <property type="entry name" value="Filamin"/>
</dbReference>
<evidence type="ECO:0000313" key="5">
    <source>
        <dbReference type="Proteomes" id="UP000299102"/>
    </source>
</evidence>
<dbReference type="PANTHER" id="PTHR38537">
    <property type="entry name" value="JITTERBUG, ISOFORM N"/>
    <property type="match status" value="1"/>
</dbReference>
<dbReference type="EMBL" id="BGZK01010222">
    <property type="protein sequence ID" value="GBP01481.1"/>
    <property type="molecule type" value="Genomic_DNA"/>
</dbReference>
<dbReference type="GO" id="GO:0051015">
    <property type="term" value="F:actin filament binding"/>
    <property type="evidence" value="ECO:0007669"/>
    <property type="project" value="InterPro"/>
</dbReference>
<evidence type="ECO:0000256" key="2">
    <source>
        <dbReference type="ARBA" id="ARBA00022737"/>
    </source>
</evidence>
<name>A0A4C1SK02_EUMVA</name>
<evidence type="ECO:0000256" key="3">
    <source>
        <dbReference type="PROSITE-ProRule" id="PRU00087"/>
    </source>
</evidence>
<dbReference type="Proteomes" id="UP000299102">
    <property type="component" value="Unassembled WGS sequence"/>
</dbReference>
<sequence length="119" mass="13079">VGKDVADPAAVRTSGTGLENVKTGQRQDFIINTCNAGVGTLAVAIDGPSKVAMDCTEVEEGYKVHYTPLLPGDHFISVKYNNIHIIGSPFRVSCEGENWPMKVLKKRHLLWRLFKIIKG</sequence>
<dbReference type="STRING" id="151549.A0A4C1SK02"/>
<dbReference type="InterPro" id="IPR017868">
    <property type="entry name" value="Filamin/ABP280_repeat-like"/>
</dbReference>
<evidence type="ECO:0000256" key="1">
    <source>
        <dbReference type="ARBA" id="ARBA00009238"/>
    </source>
</evidence>
<dbReference type="AlphaFoldDB" id="A0A4C1SK02"/>